<evidence type="ECO:0008006" key="8">
    <source>
        <dbReference type="Google" id="ProtNLM"/>
    </source>
</evidence>
<name>E4TAS1_RIEAD</name>
<dbReference type="HOGENOM" id="CLU_104196_0_0_10"/>
<dbReference type="PATRIC" id="fig|693978.17.peg.1533"/>
<gene>
    <name evidence="6" type="ORF">RA0C_1544</name>
</gene>
<organism evidence="6 7">
    <name type="scientific">Riemerella anatipestifer (strain ATCC 11845 / DSM 15868 / JCM 9532 / NCTC 11014)</name>
    <dbReference type="NCBI Taxonomy" id="693978"/>
    <lineage>
        <taxon>Bacteria</taxon>
        <taxon>Pseudomonadati</taxon>
        <taxon>Bacteroidota</taxon>
        <taxon>Flavobacteriia</taxon>
        <taxon>Flavobacteriales</taxon>
        <taxon>Weeksellaceae</taxon>
        <taxon>Riemerella</taxon>
    </lineage>
</organism>
<sequence>MIKMKNTNPATKIEDKDMLFLLHLSQLFNLITGFGGLIIPLLIWAFKKDEILGINEQGKEIINFQITMFIAILVSVPLCFILIGFLFISIIALIMIIVPIIQAVKSKDNQPIRYPLTIRFI</sequence>
<comment type="subcellular location">
    <subcellularLocation>
        <location evidence="1">Membrane</location>
        <topology evidence="1">Multi-pass membrane protein</topology>
    </subcellularLocation>
</comment>
<dbReference type="InterPro" id="IPR019109">
    <property type="entry name" value="MamF_MmsF"/>
</dbReference>
<evidence type="ECO:0000256" key="4">
    <source>
        <dbReference type="ARBA" id="ARBA00023136"/>
    </source>
</evidence>
<evidence type="ECO:0000256" key="5">
    <source>
        <dbReference type="SAM" id="Phobius"/>
    </source>
</evidence>
<dbReference type="Pfam" id="PF09685">
    <property type="entry name" value="MamF_MmsF"/>
    <property type="match status" value="1"/>
</dbReference>
<evidence type="ECO:0000313" key="6">
    <source>
        <dbReference type="EMBL" id="AFD56436.1"/>
    </source>
</evidence>
<evidence type="ECO:0000256" key="2">
    <source>
        <dbReference type="ARBA" id="ARBA00022692"/>
    </source>
</evidence>
<dbReference type="EMBL" id="CP003388">
    <property type="protein sequence ID" value="AFD56436.1"/>
    <property type="molecule type" value="Genomic_DNA"/>
</dbReference>
<keyword evidence="3 5" id="KW-1133">Transmembrane helix</keyword>
<accession>E4TAS1</accession>
<keyword evidence="4 5" id="KW-0472">Membrane</keyword>
<protein>
    <recommendedName>
        <fullName evidence="8">DUF4870 domain-containing protein</fullName>
    </recommendedName>
</protein>
<evidence type="ECO:0000313" key="7">
    <source>
        <dbReference type="Proteomes" id="UP000010093"/>
    </source>
</evidence>
<dbReference type="AlphaFoldDB" id="E4TAS1"/>
<feature type="transmembrane region" description="Helical" evidence="5">
    <location>
        <begin position="66"/>
        <end position="98"/>
    </location>
</feature>
<dbReference type="KEGG" id="ran:Riean_1273"/>
<dbReference type="KEGG" id="rai:RA0C_1544"/>
<keyword evidence="2 5" id="KW-0812">Transmembrane</keyword>
<evidence type="ECO:0000256" key="1">
    <source>
        <dbReference type="ARBA" id="ARBA00004141"/>
    </source>
</evidence>
<feature type="transmembrane region" description="Helical" evidence="5">
    <location>
        <begin position="20"/>
        <end position="46"/>
    </location>
</feature>
<reference evidence="6 7" key="1">
    <citation type="journal article" date="2012" name="J. Bacteriol.">
        <title>Complete genome sequence of Riemerella anatipestifer reference strain.</title>
        <authorList>
            <person name="Wang X."/>
            <person name="Zhu D."/>
            <person name="Wang M."/>
            <person name="Cheng A."/>
            <person name="Jia R."/>
            <person name="Zhou Y."/>
            <person name="Chen Z."/>
            <person name="Luo Q."/>
            <person name="Liu F."/>
            <person name="Wang Y."/>
            <person name="Chen X.Y."/>
        </authorList>
    </citation>
    <scope>NUCLEOTIDE SEQUENCE [LARGE SCALE GENOMIC DNA]</scope>
    <source>
        <strain evidence="7">DSM 15868</strain>
    </source>
</reference>
<proteinExistence type="predicted"/>
<dbReference type="Proteomes" id="UP000010093">
    <property type="component" value="Chromosome"/>
</dbReference>
<evidence type="ECO:0000256" key="3">
    <source>
        <dbReference type="ARBA" id="ARBA00022989"/>
    </source>
</evidence>